<dbReference type="SUPFAM" id="SSF102405">
    <property type="entry name" value="MCP/YpsA-like"/>
    <property type="match status" value="1"/>
</dbReference>
<reference evidence="1" key="1">
    <citation type="submission" date="2020-01" db="EMBL/GenBank/DDBJ databases">
        <authorList>
            <person name="Meier V. D."/>
            <person name="Meier V D."/>
        </authorList>
    </citation>
    <scope>NUCLEOTIDE SEQUENCE</scope>
    <source>
        <strain evidence="1">HLG_WM_MAG_03</strain>
    </source>
</reference>
<protein>
    <submittedName>
        <fullName evidence="1">Uncharacterized protein</fullName>
    </submittedName>
</protein>
<dbReference type="AlphaFoldDB" id="A0A6S6SYE9"/>
<dbReference type="Gene3D" id="3.40.50.450">
    <property type="match status" value="1"/>
</dbReference>
<evidence type="ECO:0000313" key="1">
    <source>
        <dbReference type="EMBL" id="CAA6808238.1"/>
    </source>
</evidence>
<gene>
    <name evidence="1" type="ORF">HELGO_WM38551</name>
</gene>
<accession>A0A6S6SYE9</accession>
<name>A0A6S6SYE9_9BACT</name>
<dbReference type="EMBL" id="CACVAR010000171">
    <property type="protein sequence ID" value="CAA6808238.1"/>
    <property type="molecule type" value="Genomic_DNA"/>
</dbReference>
<proteinExistence type="predicted"/>
<sequence length="169" mass="19444">MLKEQILIAITGHRDMLKRKGLKEEVSEYFDELIVKHKDKEIVLLSPLAEGADMFVVKVFLEKKKKHKNLRLLIPLPFKKEHYVKAFSRIRKKEFLKLSREADGIFQIPSMGDPPYVELGKYLVNISDILLALWDGTFNGREGGTGDVVSYGQNMGIELKHVVCERRFG</sequence>
<organism evidence="1">
    <name type="scientific">uncultured Sulfurovum sp</name>
    <dbReference type="NCBI Taxonomy" id="269237"/>
    <lineage>
        <taxon>Bacteria</taxon>
        <taxon>Pseudomonadati</taxon>
        <taxon>Campylobacterota</taxon>
        <taxon>Epsilonproteobacteria</taxon>
        <taxon>Campylobacterales</taxon>
        <taxon>Sulfurovaceae</taxon>
        <taxon>Sulfurovum</taxon>
        <taxon>environmental samples</taxon>
    </lineage>
</organism>